<dbReference type="InterPro" id="IPR014710">
    <property type="entry name" value="RmlC-like_jellyroll"/>
</dbReference>
<dbReference type="PANTHER" id="PTHR31189:SF30">
    <property type="entry name" value="12S SEED STORAGE PROTEIN CRA1"/>
    <property type="match status" value="1"/>
</dbReference>
<dbReference type="PROSITE" id="PS00305">
    <property type="entry name" value="11S_SEED_STORAGE"/>
    <property type="match status" value="1"/>
</dbReference>
<dbReference type="Gene3D" id="2.60.120.10">
    <property type="entry name" value="Jelly Rolls"/>
    <property type="match status" value="3"/>
</dbReference>
<name>A0ABD0ZYF0_CARAN</name>
<feature type="compositionally biased region" description="Gly residues" evidence="7">
    <location>
        <begin position="119"/>
        <end position="138"/>
    </location>
</feature>
<evidence type="ECO:0000313" key="10">
    <source>
        <dbReference type="EMBL" id="KAL1199625.1"/>
    </source>
</evidence>
<feature type="compositionally biased region" description="Basic and acidic residues" evidence="7">
    <location>
        <begin position="139"/>
        <end position="160"/>
    </location>
</feature>
<organism evidence="10 11">
    <name type="scientific">Cardamine amara subsp. amara</name>
    <dbReference type="NCBI Taxonomy" id="228776"/>
    <lineage>
        <taxon>Eukaryota</taxon>
        <taxon>Viridiplantae</taxon>
        <taxon>Streptophyta</taxon>
        <taxon>Embryophyta</taxon>
        <taxon>Tracheophyta</taxon>
        <taxon>Spermatophyta</taxon>
        <taxon>Magnoliopsida</taxon>
        <taxon>eudicotyledons</taxon>
        <taxon>Gunneridae</taxon>
        <taxon>Pentapetalae</taxon>
        <taxon>rosids</taxon>
        <taxon>malvids</taxon>
        <taxon>Brassicales</taxon>
        <taxon>Brassicaceae</taxon>
        <taxon>Cardamineae</taxon>
        <taxon>Cardamine</taxon>
    </lineage>
</organism>
<dbReference type="EMBL" id="JBANAX010000638">
    <property type="protein sequence ID" value="KAL1199625.1"/>
    <property type="molecule type" value="Genomic_DNA"/>
</dbReference>
<feature type="region of interest" description="Disordered" evidence="7">
    <location>
        <begin position="114"/>
        <end position="176"/>
    </location>
</feature>
<feature type="signal peptide" evidence="6">
    <location>
        <begin position="1"/>
        <end position="23"/>
    </location>
</feature>
<dbReference type="CDD" id="cd02243">
    <property type="entry name" value="cupin_11S_legumin_C"/>
    <property type="match status" value="1"/>
</dbReference>
<dbReference type="PANTHER" id="PTHR31189">
    <property type="entry name" value="OS03G0336100 PROTEIN-RELATED"/>
    <property type="match status" value="1"/>
</dbReference>
<evidence type="ECO:0000256" key="5">
    <source>
        <dbReference type="ARBA" id="ARBA00023157"/>
    </source>
</evidence>
<keyword evidence="2 6" id="KW-0732">Signal</keyword>
<evidence type="ECO:0000256" key="2">
    <source>
        <dbReference type="ARBA" id="ARBA00022729"/>
    </source>
</evidence>
<dbReference type="InterPro" id="IPR011051">
    <property type="entry name" value="RmlC_Cupin_sf"/>
</dbReference>
<dbReference type="CDD" id="cd02242">
    <property type="entry name" value="cupin_11S_legumin_N"/>
    <property type="match status" value="1"/>
</dbReference>
<keyword evidence="3 6" id="KW-0758">Storage protein</keyword>
<proteinExistence type="inferred from homology"/>
<feature type="region of interest" description="Disordered" evidence="7">
    <location>
        <begin position="296"/>
        <end position="321"/>
    </location>
</feature>
<dbReference type="InterPro" id="IPR006045">
    <property type="entry name" value="Cupin_1"/>
</dbReference>
<protein>
    <submittedName>
        <fullName evidence="10">12S seed storage protein CRA1</fullName>
    </submittedName>
</protein>
<feature type="chain" id="PRO_5044523631" evidence="6">
    <location>
        <begin position="24"/>
        <end position="507"/>
    </location>
</feature>
<dbReference type="SUPFAM" id="SSF51182">
    <property type="entry name" value="RmlC-like cupins"/>
    <property type="match status" value="1"/>
</dbReference>
<evidence type="ECO:0000256" key="7">
    <source>
        <dbReference type="SAM" id="MobiDB-lite"/>
    </source>
</evidence>
<dbReference type="EMBL" id="JBANAX010000638">
    <property type="protein sequence ID" value="KAL1199623.1"/>
    <property type="molecule type" value="Genomic_DNA"/>
</dbReference>
<accession>A0ABD0ZYF0</accession>
<feature type="domain" description="Cupin type-1" evidence="8">
    <location>
        <begin position="330"/>
        <end position="479"/>
    </location>
</feature>
<keyword evidence="4 6" id="KW-0708">Seed storage protein</keyword>
<evidence type="ECO:0000313" key="9">
    <source>
        <dbReference type="EMBL" id="KAL1199623.1"/>
    </source>
</evidence>
<evidence type="ECO:0000256" key="6">
    <source>
        <dbReference type="RuleBase" id="RU003681"/>
    </source>
</evidence>
<dbReference type="AlphaFoldDB" id="A0ABD0ZYF0"/>
<dbReference type="InterPro" id="IPR050253">
    <property type="entry name" value="Seed_Storage-Functional"/>
</dbReference>
<comment type="subunit">
    <text evidence="6">Hexamer; each subunit is composed of an acidic and a basic chain derived from a single precursor and linked by a disulfide bond.</text>
</comment>
<sequence length="507" mass="56320">MARVSSLLSFCFTLFIFFHGYTAQKFPNECQLDQLNALEPTHVLKSEAGRIEIWDHQAPQLRCSGVSFARYIIEAKGLYLPAFYNTAKLSFVAKGHGLMGRVIPGCAETYQDSPLFQPGRGGQYDEGQGQEGRQGQGQEGRHGQGQEGRHGQGQEGRHGQGQEQGQRQSQSFRDMHQKVEQIRTGDTIATSPGVAQWFYNDGQQPLVIVAVFDLASDQNQLDRNPRPFYLAGNNPEGQVWLQGREQNPQNHIISGFAPEIIAQAWKIDLDLAHKIQKPNEKHGNIVRVEGQFSAIRPPLRGQRPQEEDEERRGGEGNGLEETICSARVTENLDDPSNADVYKPQLGYISTLNSYDLPILRFLRLSALRGSIRQNAMVLPQWNANANAVLYVTEGEAQVQVVNDNGDRVFDGQISQGQLLSIPQGFAVVKRATSQRFEWVEFKTNANAQINTLAGRTSVVRGLPLEVVSNGFGISLEEARRVKFNTLETTLTHSSGPISQGRPRVAYA</sequence>
<dbReference type="FunFam" id="2.60.120.10:FF:000073">
    <property type="entry name" value="Glycinin G1"/>
    <property type="match status" value="1"/>
</dbReference>
<comment type="caution">
    <text evidence="10">The sequence shown here is derived from an EMBL/GenBank/DDBJ whole genome shotgun (WGS) entry which is preliminary data.</text>
</comment>
<evidence type="ECO:0000256" key="3">
    <source>
        <dbReference type="ARBA" id="ARBA00022761"/>
    </source>
</evidence>
<feature type="domain" description="Cupin type-1" evidence="8">
    <location>
        <begin position="35"/>
        <end position="273"/>
    </location>
</feature>
<dbReference type="SMART" id="SM00835">
    <property type="entry name" value="Cupin_1"/>
    <property type="match status" value="2"/>
</dbReference>
<evidence type="ECO:0000313" key="11">
    <source>
        <dbReference type="Proteomes" id="UP001558713"/>
    </source>
</evidence>
<evidence type="ECO:0000256" key="4">
    <source>
        <dbReference type="ARBA" id="ARBA00023129"/>
    </source>
</evidence>
<evidence type="ECO:0000259" key="8">
    <source>
        <dbReference type="SMART" id="SM00835"/>
    </source>
</evidence>
<evidence type="ECO:0000256" key="1">
    <source>
        <dbReference type="ARBA" id="ARBA00007178"/>
    </source>
</evidence>
<dbReference type="GO" id="GO:0045735">
    <property type="term" value="F:nutrient reservoir activity"/>
    <property type="evidence" value="ECO:0007669"/>
    <property type="project" value="UniProtKB-KW"/>
</dbReference>
<comment type="function">
    <text evidence="6">Seed storage protein.</text>
</comment>
<dbReference type="Pfam" id="PF00190">
    <property type="entry name" value="Cupin_1"/>
    <property type="match status" value="2"/>
</dbReference>
<comment type="similarity">
    <text evidence="1 6">Belongs to the 11S seed storage protein (globulins) family.</text>
</comment>
<dbReference type="InterPro" id="IPR022379">
    <property type="entry name" value="11S_seedstore_CS"/>
</dbReference>
<keyword evidence="11" id="KW-1185">Reference proteome</keyword>
<dbReference type="InterPro" id="IPR006044">
    <property type="entry name" value="11S_seedstore_pln"/>
</dbReference>
<dbReference type="Proteomes" id="UP001558713">
    <property type="component" value="Unassembled WGS sequence"/>
</dbReference>
<dbReference type="PRINTS" id="PR00439">
    <property type="entry name" value="11SGLOBULIN"/>
</dbReference>
<dbReference type="GO" id="GO:0010431">
    <property type="term" value="P:seed maturation"/>
    <property type="evidence" value="ECO:0007669"/>
    <property type="project" value="UniProtKB-ARBA"/>
</dbReference>
<keyword evidence="5 6" id="KW-1015">Disulfide bond</keyword>
<reference evidence="10 11" key="1">
    <citation type="submission" date="2024-04" db="EMBL/GenBank/DDBJ databases">
        <title>Genome assembly C_amara_ONT_v2.</title>
        <authorList>
            <person name="Yant L."/>
            <person name="Moore C."/>
            <person name="Slenker M."/>
        </authorList>
    </citation>
    <scope>NUCLEOTIDE SEQUENCE [LARGE SCALE GENOMIC DNA]</scope>
    <source>
        <tissue evidence="10">Leaf</tissue>
    </source>
</reference>
<gene>
    <name evidence="9" type="ORF">V5N11_019388</name>
    <name evidence="10" type="ORF">V5N11_019389</name>
</gene>